<dbReference type="EMBL" id="LGST01000055">
    <property type="protein sequence ID" value="KND96475.1"/>
    <property type="molecule type" value="Genomic_DNA"/>
</dbReference>
<evidence type="ECO:0000313" key="2">
    <source>
        <dbReference type="Proteomes" id="UP000037122"/>
    </source>
</evidence>
<sequence>MWKMWELFGIYFATVEEFRDSGRVAEVNIYGVRGAPDSDCICGAVPLGCSELGLCESPAPGSRRDVAMPYDIHNPAFHFFFFFLYILDKTTG</sequence>
<protein>
    <submittedName>
        <fullName evidence="1">Uncharacterized protein</fullName>
    </submittedName>
</protein>
<dbReference type="Proteomes" id="UP000037122">
    <property type="component" value="Unassembled WGS sequence"/>
</dbReference>
<reference evidence="2" key="1">
    <citation type="journal article" date="2015" name="BMC Genomics">
        <title>Draft genome of a commonly misdiagnosed multidrug resistant pathogen Candida auris.</title>
        <authorList>
            <person name="Chatterjee S."/>
            <person name="Alampalli S.V."/>
            <person name="Nageshan R.K."/>
            <person name="Chettiar S.T."/>
            <person name="Joshi S."/>
            <person name="Tatu U.S."/>
        </authorList>
    </citation>
    <scope>NUCLEOTIDE SEQUENCE [LARGE SCALE GENOMIC DNA]</scope>
    <source>
        <strain evidence="2">6684</strain>
    </source>
</reference>
<dbReference type="VEuPathDB" id="FungiDB:QG37_07212"/>
<evidence type="ECO:0000313" key="1">
    <source>
        <dbReference type="EMBL" id="KND96475.1"/>
    </source>
</evidence>
<organism evidence="1 2">
    <name type="scientific">Candidozyma auris</name>
    <name type="common">Yeast</name>
    <name type="synonym">Candida auris</name>
    <dbReference type="NCBI Taxonomy" id="498019"/>
    <lineage>
        <taxon>Eukaryota</taxon>
        <taxon>Fungi</taxon>
        <taxon>Dikarya</taxon>
        <taxon>Ascomycota</taxon>
        <taxon>Saccharomycotina</taxon>
        <taxon>Pichiomycetes</taxon>
        <taxon>Metschnikowiaceae</taxon>
        <taxon>Candidozyma</taxon>
    </lineage>
</organism>
<name>A0A0L0NS30_CANAR</name>
<dbReference type="AlphaFoldDB" id="A0A0L0NS30"/>
<proteinExistence type="predicted"/>
<comment type="caution">
    <text evidence="1">The sequence shown here is derived from an EMBL/GenBank/DDBJ whole genome shotgun (WGS) entry which is preliminary data.</text>
</comment>
<gene>
    <name evidence="1" type="ORF">QG37_07212</name>
</gene>
<accession>A0A0L0NS30</accession>